<dbReference type="Gene3D" id="3.20.20.80">
    <property type="entry name" value="Glycosidases"/>
    <property type="match status" value="2"/>
</dbReference>
<dbReference type="EMBL" id="JAJJMA010184747">
    <property type="protein sequence ID" value="MCL7037914.1"/>
    <property type="molecule type" value="Genomic_DNA"/>
</dbReference>
<comment type="similarity">
    <text evidence="1 4">Belongs to the glycosyl hydrolase 17 family.</text>
</comment>
<evidence type="ECO:0000313" key="6">
    <source>
        <dbReference type="Proteomes" id="UP001177140"/>
    </source>
</evidence>
<dbReference type="PANTHER" id="PTHR32227">
    <property type="entry name" value="GLUCAN ENDO-1,3-BETA-GLUCOSIDASE BG1-RELATED-RELATED"/>
    <property type="match status" value="1"/>
</dbReference>
<dbReference type="Pfam" id="PF00332">
    <property type="entry name" value="Glyco_hydro_17"/>
    <property type="match status" value="1"/>
</dbReference>
<evidence type="ECO:0000256" key="4">
    <source>
        <dbReference type="RuleBase" id="RU004335"/>
    </source>
</evidence>
<evidence type="ECO:0000256" key="2">
    <source>
        <dbReference type="ARBA" id="ARBA00022801"/>
    </source>
</evidence>
<dbReference type="InterPro" id="IPR017853">
    <property type="entry name" value="GH"/>
</dbReference>
<dbReference type="GO" id="GO:0005975">
    <property type="term" value="P:carbohydrate metabolic process"/>
    <property type="evidence" value="ECO:0007669"/>
    <property type="project" value="InterPro"/>
</dbReference>
<evidence type="ECO:0000313" key="5">
    <source>
        <dbReference type="EMBL" id="MCL7037914.1"/>
    </source>
</evidence>
<dbReference type="GO" id="GO:0004553">
    <property type="term" value="F:hydrolase activity, hydrolyzing O-glycosyl compounds"/>
    <property type="evidence" value="ECO:0007669"/>
    <property type="project" value="InterPro"/>
</dbReference>
<proteinExistence type="inferred from homology"/>
<dbReference type="InterPro" id="IPR044965">
    <property type="entry name" value="Glyco_hydro_17_plant"/>
</dbReference>
<accession>A0AA41SEG6</accession>
<keyword evidence="2" id="KW-0378">Hydrolase</keyword>
<gene>
    <name evidence="5" type="ORF">MKW94_026345</name>
</gene>
<name>A0AA41SEG6_PAPNU</name>
<dbReference type="SUPFAM" id="SSF51445">
    <property type="entry name" value="(Trans)glycosidases"/>
    <property type="match status" value="1"/>
</dbReference>
<organism evidence="5 6">
    <name type="scientific">Papaver nudicaule</name>
    <name type="common">Iceland poppy</name>
    <dbReference type="NCBI Taxonomy" id="74823"/>
    <lineage>
        <taxon>Eukaryota</taxon>
        <taxon>Viridiplantae</taxon>
        <taxon>Streptophyta</taxon>
        <taxon>Embryophyta</taxon>
        <taxon>Tracheophyta</taxon>
        <taxon>Spermatophyta</taxon>
        <taxon>Magnoliopsida</taxon>
        <taxon>Ranunculales</taxon>
        <taxon>Papaveraceae</taxon>
        <taxon>Papaveroideae</taxon>
        <taxon>Papaver</taxon>
    </lineage>
</organism>
<dbReference type="Proteomes" id="UP001177140">
    <property type="component" value="Unassembled WGS sequence"/>
</dbReference>
<keyword evidence="6" id="KW-1185">Reference proteome</keyword>
<feature type="non-terminal residue" evidence="5">
    <location>
        <position position="142"/>
    </location>
</feature>
<dbReference type="InterPro" id="IPR000490">
    <property type="entry name" value="Glyco_hydro_17"/>
</dbReference>
<evidence type="ECO:0000256" key="1">
    <source>
        <dbReference type="ARBA" id="ARBA00008773"/>
    </source>
</evidence>
<protein>
    <submittedName>
        <fullName evidence="5">Uncharacterized protein</fullName>
    </submittedName>
</protein>
<keyword evidence="3" id="KW-0326">Glycosidase</keyword>
<dbReference type="AlphaFoldDB" id="A0AA41SEG6"/>
<sequence>PSAGMFRSDIGDLMAQIVQYLHFHKAPFTDNIYPFLSFYASDDFPVYYALFDGFNTRTIDNVISYSNVFDANFDTLVSALTIVNVGDLPIFVGEGPIKEPRRPRFIEVYLFGLVDEDAKSIAPGDFELHWGLFSYDGQQKDQ</sequence>
<reference evidence="5" key="1">
    <citation type="submission" date="2022-03" db="EMBL/GenBank/DDBJ databases">
        <title>A functionally conserved STORR gene fusion in Papaver species that diverged 16.8 million years ago.</title>
        <authorList>
            <person name="Catania T."/>
        </authorList>
    </citation>
    <scope>NUCLEOTIDE SEQUENCE</scope>
    <source>
        <strain evidence="5">S-191538</strain>
    </source>
</reference>
<evidence type="ECO:0000256" key="3">
    <source>
        <dbReference type="ARBA" id="ARBA00023295"/>
    </source>
</evidence>
<comment type="caution">
    <text evidence="5">The sequence shown here is derived from an EMBL/GenBank/DDBJ whole genome shotgun (WGS) entry which is preliminary data.</text>
</comment>